<dbReference type="KEGG" id="vg:55008234"/>
<proteinExistence type="predicted"/>
<organism evidence="1 2">
    <name type="scientific">Escherichia phage Skarpretter</name>
    <dbReference type="NCBI Taxonomy" id="2488654"/>
    <lineage>
        <taxon>Viruses</taxon>
        <taxon>Duplodnaviria</taxon>
        <taxon>Heunggongvirae</taxon>
        <taxon>Uroviricota</taxon>
        <taxon>Caudoviricetes</taxon>
        <taxon>Skarprettervirus</taxon>
        <taxon>Skarprettervirus skarpretter</taxon>
    </lineage>
</organism>
<dbReference type="RefSeq" id="YP_009816922.1">
    <property type="nucleotide sequence ID" value="NC_048112.1"/>
</dbReference>
<evidence type="ECO:0000313" key="2">
    <source>
        <dbReference type="Proteomes" id="UP000279721"/>
    </source>
</evidence>
<accession>A0A3G8F5J1</accession>
<keyword evidence="2" id="KW-1185">Reference proteome</keyword>
<evidence type="ECO:0000313" key="1">
    <source>
        <dbReference type="EMBL" id="AZF88689.1"/>
    </source>
</evidence>
<sequence length="69" mass="7999">MWLNDMGPGGRVFCRVRSASKEALIKWSKERRLFSLSGLYLLNINRLPLKRYRAEIAAGSLFVHTGYKR</sequence>
<reference evidence="2" key="1">
    <citation type="submission" date="2018-10" db="EMBL/GenBank/DDBJ databases">
        <authorList>
            <person name="Olsen N.S."/>
            <person name="Kot W."/>
            <person name="Hansen L.H."/>
        </authorList>
    </citation>
    <scope>NUCLEOTIDE SEQUENCE [LARGE SCALE GENOMIC DNA]</scope>
</reference>
<dbReference type="Proteomes" id="UP000279721">
    <property type="component" value="Segment"/>
</dbReference>
<dbReference type="GeneID" id="55008234"/>
<name>A0A3G8F5J1_9CAUD</name>
<dbReference type="EMBL" id="MK105855">
    <property type="protein sequence ID" value="AZF88689.1"/>
    <property type="molecule type" value="Genomic_DNA"/>
</dbReference>
<protein>
    <submittedName>
        <fullName evidence="1">Uncharacterized protein</fullName>
    </submittedName>
</protein>